<sequence length="261" mass="28015">MYQTIVLHILGNPWLARVRSLSAAACWRVAVLSRPGAACSDIPVSLSGYVTAGARDALQRPARMRDAVSHGLFGYVSPPASRPNGPSCGTTRCFVPPLRLPPARRPPPAARRPCPAAAADPAHRTPRYTHCPGFPYTLPAAPSVTTTVPAKPFPSLPKWNYLMILCQPPAACCLLALPAAPPPLPCHAGFPLQPTPRLPTTYSLPWLPAALFLAAEGSARRMRVHMHDVAAAAAAVIMRDELKISWKNTDRTIRVKAVSKP</sequence>
<proteinExistence type="predicted"/>
<accession>A0AAD6UYH9</accession>
<dbReference type="AlphaFoldDB" id="A0AAD6UYH9"/>
<evidence type="ECO:0000313" key="2">
    <source>
        <dbReference type="Proteomes" id="UP001219525"/>
    </source>
</evidence>
<dbReference type="EMBL" id="JARJCW010000112">
    <property type="protein sequence ID" value="KAJ7193055.1"/>
    <property type="molecule type" value="Genomic_DNA"/>
</dbReference>
<name>A0AAD6UYH9_9AGAR</name>
<dbReference type="Proteomes" id="UP001219525">
    <property type="component" value="Unassembled WGS sequence"/>
</dbReference>
<reference evidence="1" key="1">
    <citation type="submission" date="2023-03" db="EMBL/GenBank/DDBJ databases">
        <title>Massive genome expansion in bonnet fungi (Mycena s.s.) driven by repeated elements and novel gene families across ecological guilds.</title>
        <authorList>
            <consortium name="Lawrence Berkeley National Laboratory"/>
            <person name="Harder C.B."/>
            <person name="Miyauchi S."/>
            <person name="Viragh M."/>
            <person name="Kuo A."/>
            <person name="Thoen E."/>
            <person name="Andreopoulos B."/>
            <person name="Lu D."/>
            <person name="Skrede I."/>
            <person name="Drula E."/>
            <person name="Henrissat B."/>
            <person name="Morin E."/>
            <person name="Kohler A."/>
            <person name="Barry K."/>
            <person name="LaButti K."/>
            <person name="Morin E."/>
            <person name="Salamov A."/>
            <person name="Lipzen A."/>
            <person name="Mereny Z."/>
            <person name="Hegedus B."/>
            <person name="Baldrian P."/>
            <person name="Stursova M."/>
            <person name="Weitz H."/>
            <person name="Taylor A."/>
            <person name="Grigoriev I.V."/>
            <person name="Nagy L.G."/>
            <person name="Martin F."/>
            <person name="Kauserud H."/>
        </authorList>
    </citation>
    <scope>NUCLEOTIDE SEQUENCE</scope>
    <source>
        <strain evidence="1">9144</strain>
    </source>
</reference>
<evidence type="ECO:0000313" key="1">
    <source>
        <dbReference type="EMBL" id="KAJ7193055.1"/>
    </source>
</evidence>
<organism evidence="1 2">
    <name type="scientific">Mycena pura</name>
    <dbReference type="NCBI Taxonomy" id="153505"/>
    <lineage>
        <taxon>Eukaryota</taxon>
        <taxon>Fungi</taxon>
        <taxon>Dikarya</taxon>
        <taxon>Basidiomycota</taxon>
        <taxon>Agaricomycotina</taxon>
        <taxon>Agaricomycetes</taxon>
        <taxon>Agaricomycetidae</taxon>
        <taxon>Agaricales</taxon>
        <taxon>Marasmiineae</taxon>
        <taxon>Mycenaceae</taxon>
        <taxon>Mycena</taxon>
    </lineage>
</organism>
<keyword evidence="2" id="KW-1185">Reference proteome</keyword>
<comment type="caution">
    <text evidence="1">The sequence shown here is derived from an EMBL/GenBank/DDBJ whole genome shotgun (WGS) entry which is preliminary data.</text>
</comment>
<protein>
    <submittedName>
        <fullName evidence="1">Uncharacterized protein</fullName>
    </submittedName>
</protein>
<gene>
    <name evidence="1" type="ORF">GGX14DRAFT_405825</name>
</gene>